<evidence type="ECO:0000259" key="5">
    <source>
        <dbReference type="Pfam" id="PF08352"/>
    </source>
</evidence>
<reference evidence="6 7" key="1">
    <citation type="submission" date="2022-03" db="EMBL/GenBank/DDBJ databases">
        <authorList>
            <person name="He Y."/>
        </authorList>
    </citation>
    <scope>NUCLEOTIDE SEQUENCE [LARGE SCALE GENOMIC DNA]</scope>
    <source>
        <strain evidence="6 7">TK19116</strain>
    </source>
</reference>
<evidence type="ECO:0000256" key="1">
    <source>
        <dbReference type="ARBA" id="ARBA00004417"/>
    </source>
</evidence>
<dbReference type="InterPro" id="IPR013563">
    <property type="entry name" value="Oligopep_ABC_C"/>
</dbReference>
<dbReference type="Proteomes" id="UP001203945">
    <property type="component" value="Unassembled WGS sequence"/>
</dbReference>
<dbReference type="Pfam" id="PF08352">
    <property type="entry name" value="oligo_HPY"/>
    <property type="match status" value="1"/>
</dbReference>
<comment type="subcellular location">
    <subcellularLocation>
        <location evidence="1">Cell inner membrane</location>
        <topology evidence="1">Peripheral membrane protein</topology>
    </subcellularLocation>
</comment>
<dbReference type="PANTHER" id="PTHR43067:SF3">
    <property type="entry name" value="MALTOSE ABC TRANSPORTER, ATP-BINDING PROTEIN"/>
    <property type="match status" value="1"/>
</dbReference>
<keyword evidence="4" id="KW-0067">ATP-binding</keyword>
<feature type="domain" description="Oligopeptide/dipeptide ABC transporter C-terminal" evidence="5">
    <location>
        <begin position="7"/>
        <end position="71"/>
    </location>
</feature>
<evidence type="ECO:0000313" key="7">
    <source>
        <dbReference type="Proteomes" id="UP001203945"/>
    </source>
</evidence>
<evidence type="ECO:0000256" key="2">
    <source>
        <dbReference type="ARBA" id="ARBA00022448"/>
    </source>
</evidence>
<organism evidence="6 7">
    <name type="scientific">Paracoccus albicereus</name>
    <dbReference type="NCBI Taxonomy" id="2922394"/>
    <lineage>
        <taxon>Bacteria</taxon>
        <taxon>Pseudomonadati</taxon>
        <taxon>Pseudomonadota</taxon>
        <taxon>Alphaproteobacteria</taxon>
        <taxon>Rhodobacterales</taxon>
        <taxon>Paracoccaceae</taxon>
        <taxon>Paracoccus</taxon>
    </lineage>
</organism>
<keyword evidence="7" id="KW-1185">Reference proteome</keyword>
<comment type="caution">
    <text evidence="6">The sequence shown here is derived from an EMBL/GenBank/DDBJ whole genome shotgun (WGS) entry which is preliminary data.</text>
</comment>
<keyword evidence="3" id="KW-0547">Nucleotide-binding</keyword>
<dbReference type="SUPFAM" id="SSF52540">
    <property type="entry name" value="P-loop containing nucleoside triphosphate hydrolases"/>
    <property type="match status" value="1"/>
</dbReference>
<evidence type="ECO:0000256" key="3">
    <source>
        <dbReference type="ARBA" id="ARBA00022741"/>
    </source>
</evidence>
<evidence type="ECO:0000313" key="6">
    <source>
        <dbReference type="EMBL" id="MCQ0971114.1"/>
    </source>
</evidence>
<evidence type="ECO:0000256" key="4">
    <source>
        <dbReference type="ARBA" id="ARBA00022840"/>
    </source>
</evidence>
<dbReference type="EMBL" id="JAKZEU010000004">
    <property type="protein sequence ID" value="MCQ0971114.1"/>
    <property type="molecule type" value="Genomic_DNA"/>
</dbReference>
<gene>
    <name evidence="6" type="ORF">MLD63_11840</name>
</gene>
<name>A0ABT1MS31_9RHOB</name>
<keyword evidence="2" id="KW-0813">Transport</keyword>
<accession>A0ABT1MS31</accession>
<dbReference type="Gene3D" id="3.40.50.300">
    <property type="entry name" value="P-loop containing nucleotide triphosphate hydrolases"/>
    <property type="match status" value="1"/>
</dbReference>
<dbReference type="PANTHER" id="PTHR43067">
    <property type="entry name" value="OLIGOPEPTIDE/DIPEPTIDE ABC TRANSPORTER, ATPASE SUBUNIT"/>
    <property type="match status" value="1"/>
</dbReference>
<protein>
    <recommendedName>
        <fullName evidence="5">Oligopeptide/dipeptide ABC transporter C-terminal domain-containing protein</fullName>
    </recommendedName>
</protein>
<dbReference type="NCBIfam" id="TIGR01727">
    <property type="entry name" value="oligo_HPY"/>
    <property type="match status" value="1"/>
</dbReference>
<dbReference type="InterPro" id="IPR027417">
    <property type="entry name" value="P-loop_NTPase"/>
</dbReference>
<proteinExistence type="predicted"/>
<sequence>MYAGRVVETGPAEAIFTDPQHPYTIGLMASVPGLRGPRTRLSTVPGIVPSIETMPEGCRFRTRCPFARPRCETEPPLAEILPDHRAACHFAPLEQKLEGAA</sequence>